<proteinExistence type="predicted"/>
<dbReference type="OrthoDB" id="289364at2"/>
<dbReference type="Proteomes" id="UP000317429">
    <property type="component" value="Chromosome"/>
</dbReference>
<dbReference type="AlphaFoldDB" id="A0A518DBS1"/>
<dbReference type="RefSeq" id="WP_145284444.1">
    <property type="nucleotide sequence ID" value="NZ_CP036291.1"/>
</dbReference>
<accession>A0A518DBS1</accession>
<feature type="compositionally biased region" description="Basic and acidic residues" evidence="1">
    <location>
        <begin position="73"/>
        <end position="82"/>
    </location>
</feature>
<organism evidence="2 3">
    <name type="scientific">Pirellulimonas nuda</name>
    <dbReference type="NCBI Taxonomy" id="2528009"/>
    <lineage>
        <taxon>Bacteria</taxon>
        <taxon>Pseudomonadati</taxon>
        <taxon>Planctomycetota</taxon>
        <taxon>Planctomycetia</taxon>
        <taxon>Pirellulales</taxon>
        <taxon>Lacipirellulaceae</taxon>
        <taxon>Pirellulimonas</taxon>
    </lineage>
</organism>
<feature type="region of interest" description="Disordered" evidence="1">
    <location>
        <begin position="73"/>
        <end position="96"/>
    </location>
</feature>
<evidence type="ECO:0000313" key="2">
    <source>
        <dbReference type="EMBL" id="QDU88913.1"/>
    </source>
</evidence>
<dbReference type="KEGG" id="pnd:Pla175_22970"/>
<sequence length="96" mass="10459">MPRLLVPSTKGVALVLYHADVERRMVNFYGSLSEKDRRRYAAVEAKKLGRGGMAYISALFGCDRGTIRSAEEEVERLPKDEAAGGAENGDHSTTTG</sequence>
<dbReference type="EMBL" id="CP036291">
    <property type="protein sequence ID" value="QDU88913.1"/>
    <property type="molecule type" value="Genomic_DNA"/>
</dbReference>
<reference evidence="2 3" key="1">
    <citation type="submission" date="2019-02" db="EMBL/GenBank/DDBJ databases">
        <title>Deep-cultivation of Planctomycetes and their phenomic and genomic characterization uncovers novel biology.</title>
        <authorList>
            <person name="Wiegand S."/>
            <person name="Jogler M."/>
            <person name="Boedeker C."/>
            <person name="Pinto D."/>
            <person name="Vollmers J."/>
            <person name="Rivas-Marin E."/>
            <person name="Kohn T."/>
            <person name="Peeters S.H."/>
            <person name="Heuer A."/>
            <person name="Rast P."/>
            <person name="Oberbeckmann S."/>
            <person name="Bunk B."/>
            <person name="Jeske O."/>
            <person name="Meyerdierks A."/>
            <person name="Storesund J.E."/>
            <person name="Kallscheuer N."/>
            <person name="Luecker S."/>
            <person name="Lage O.M."/>
            <person name="Pohl T."/>
            <person name="Merkel B.J."/>
            <person name="Hornburger P."/>
            <person name="Mueller R.-W."/>
            <person name="Bruemmer F."/>
            <person name="Labrenz M."/>
            <person name="Spormann A.M."/>
            <person name="Op den Camp H."/>
            <person name="Overmann J."/>
            <person name="Amann R."/>
            <person name="Jetten M.S.M."/>
            <person name="Mascher T."/>
            <person name="Medema M.H."/>
            <person name="Devos D.P."/>
            <person name="Kaster A.-K."/>
            <person name="Ovreas L."/>
            <person name="Rohde M."/>
            <person name="Galperin M.Y."/>
            <person name="Jogler C."/>
        </authorList>
    </citation>
    <scope>NUCLEOTIDE SEQUENCE [LARGE SCALE GENOMIC DNA]</scope>
    <source>
        <strain evidence="2 3">Pla175</strain>
    </source>
</reference>
<evidence type="ECO:0000256" key="1">
    <source>
        <dbReference type="SAM" id="MobiDB-lite"/>
    </source>
</evidence>
<evidence type="ECO:0000313" key="3">
    <source>
        <dbReference type="Proteomes" id="UP000317429"/>
    </source>
</evidence>
<gene>
    <name evidence="2" type="ORF">Pla175_22970</name>
</gene>
<protein>
    <submittedName>
        <fullName evidence="2">Uncharacterized protein</fullName>
    </submittedName>
</protein>
<keyword evidence="3" id="KW-1185">Reference proteome</keyword>
<name>A0A518DBS1_9BACT</name>